<dbReference type="GO" id="GO:0005886">
    <property type="term" value="C:plasma membrane"/>
    <property type="evidence" value="ECO:0007669"/>
    <property type="project" value="UniProtKB-SubCell"/>
</dbReference>
<evidence type="ECO:0000313" key="10">
    <source>
        <dbReference type="Proteomes" id="UP000305848"/>
    </source>
</evidence>
<protein>
    <submittedName>
        <fullName evidence="9">MgtC/SapB family protein</fullName>
    </submittedName>
</protein>
<feature type="transmembrane region" description="Helical" evidence="7">
    <location>
        <begin position="71"/>
        <end position="91"/>
    </location>
</feature>
<dbReference type="PANTHER" id="PTHR33778">
    <property type="entry name" value="PROTEIN MGTC"/>
    <property type="match status" value="1"/>
</dbReference>
<evidence type="ECO:0000256" key="7">
    <source>
        <dbReference type="SAM" id="Phobius"/>
    </source>
</evidence>
<keyword evidence="6 7" id="KW-0472">Membrane</keyword>
<dbReference type="PRINTS" id="PR01837">
    <property type="entry name" value="MGTCSAPBPROT"/>
</dbReference>
<dbReference type="Proteomes" id="UP000305848">
    <property type="component" value="Unassembled WGS sequence"/>
</dbReference>
<feature type="transmembrane region" description="Helical" evidence="7">
    <location>
        <begin position="103"/>
        <end position="136"/>
    </location>
</feature>
<keyword evidence="4 7" id="KW-0812">Transmembrane</keyword>
<evidence type="ECO:0000256" key="6">
    <source>
        <dbReference type="ARBA" id="ARBA00023136"/>
    </source>
</evidence>
<evidence type="ECO:0000256" key="3">
    <source>
        <dbReference type="ARBA" id="ARBA00022475"/>
    </source>
</evidence>
<feature type="domain" description="MgtC/SapB/SrpB/YhiD N-terminal" evidence="8">
    <location>
        <begin position="11"/>
        <end position="141"/>
    </location>
</feature>
<evidence type="ECO:0000256" key="5">
    <source>
        <dbReference type="ARBA" id="ARBA00022989"/>
    </source>
</evidence>
<proteinExistence type="inferred from homology"/>
<dbReference type="AlphaFoldDB" id="A0A4U3KY35"/>
<dbReference type="PANTHER" id="PTHR33778:SF1">
    <property type="entry name" value="MAGNESIUM TRANSPORTER YHID-RELATED"/>
    <property type="match status" value="1"/>
</dbReference>
<dbReference type="OrthoDB" id="9811198at2"/>
<comment type="caution">
    <text evidence="9">The sequence shown here is derived from an EMBL/GenBank/DDBJ whole genome shotgun (WGS) entry which is preliminary data.</text>
</comment>
<name>A0A4U3KY35_9BACT</name>
<keyword evidence="10" id="KW-1185">Reference proteome</keyword>
<sequence>MIDWKEVIIRLLLAAFFGAVIGLERERKDWAAGLRTHMMVCLGAALSMIVSTYGFNDVLGKEGIGLDPSRVAAQVISGIGFIGAGTILFLRQGTIRGLTTASGLWTVAAIGLATGGGLYFAAAMTTILAIIILWILQPIERKFSSRFKQKSIKIITVNKDKSVEIVNSIFRLNNADITAFLLDKTEDEFVISFKFKKINKTELVQLIKDWQADTAIKEVVWG</sequence>
<feature type="transmembrane region" description="Helical" evidence="7">
    <location>
        <begin position="7"/>
        <end position="24"/>
    </location>
</feature>
<dbReference type="Pfam" id="PF02308">
    <property type="entry name" value="MgtC"/>
    <property type="match status" value="1"/>
</dbReference>
<evidence type="ECO:0000256" key="4">
    <source>
        <dbReference type="ARBA" id="ARBA00022692"/>
    </source>
</evidence>
<accession>A0A4U3KY35</accession>
<feature type="transmembrane region" description="Helical" evidence="7">
    <location>
        <begin position="36"/>
        <end position="59"/>
    </location>
</feature>
<organism evidence="9 10">
    <name type="scientific">Ilyomonas limi</name>
    <dbReference type="NCBI Taxonomy" id="2575867"/>
    <lineage>
        <taxon>Bacteria</taxon>
        <taxon>Pseudomonadati</taxon>
        <taxon>Bacteroidota</taxon>
        <taxon>Chitinophagia</taxon>
        <taxon>Chitinophagales</taxon>
        <taxon>Chitinophagaceae</taxon>
        <taxon>Ilyomonas</taxon>
    </lineage>
</organism>
<dbReference type="InterPro" id="IPR049177">
    <property type="entry name" value="MgtC_SapB_SrpB_YhiD_N"/>
</dbReference>
<reference evidence="9 10" key="1">
    <citation type="submission" date="2019-05" db="EMBL/GenBank/DDBJ databases">
        <title>Panacibacter sp. strain 17mud1-8 Genome sequencing and assembly.</title>
        <authorList>
            <person name="Chhetri G."/>
        </authorList>
    </citation>
    <scope>NUCLEOTIDE SEQUENCE [LARGE SCALE GENOMIC DNA]</scope>
    <source>
        <strain evidence="9 10">17mud1-8</strain>
    </source>
</reference>
<dbReference type="RefSeq" id="WP_137262396.1">
    <property type="nucleotide sequence ID" value="NZ_SZQL01000011.1"/>
</dbReference>
<evidence type="ECO:0000313" key="9">
    <source>
        <dbReference type="EMBL" id="TKK67380.1"/>
    </source>
</evidence>
<comment type="subcellular location">
    <subcellularLocation>
        <location evidence="1">Cell membrane</location>
        <topology evidence="1">Multi-pass membrane protein</topology>
    </subcellularLocation>
</comment>
<dbReference type="EMBL" id="SZQL01000011">
    <property type="protein sequence ID" value="TKK67380.1"/>
    <property type="molecule type" value="Genomic_DNA"/>
</dbReference>
<gene>
    <name evidence="9" type="ORF">FC093_13835</name>
</gene>
<evidence type="ECO:0000256" key="2">
    <source>
        <dbReference type="ARBA" id="ARBA00009298"/>
    </source>
</evidence>
<evidence type="ECO:0000259" key="8">
    <source>
        <dbReference type="Pfam" id="PF02308"/>
    </source>
</evidence>
<evidence type="ECO:0000256" key="1">
    <source>
        <dbReference type="ARBA" id="ARBA00004651"/>
    </source>
</evidence>
<keyword evidence="5 7" id="KW-1133">Transmembrane helix</keyword>
<keyword evidence="3" id="KW-1003">Cell membrane</keyword>
<comment type="similarity">
    <text evidence="2">Belongs to the MgtC/SapB family.</text>
</comment>
<dbReference type="InterPro" id="IPR003416">
    <property type="entry name" value="MgtC/SapB/SrpB/YhiD_fam"/>
</dbReference>